<dbReference type="RefSeq" id="WP_379912163.1">
    <property type="nucleotide sequence ID" value="NZ_JBHUDD010000005.1"/>
</dbReference>
<keyword evidence="2" id="KW-0472">Membrane</keyword>
<evidence type="ECO:0000313" key="4">
    <source>
        <dbReference type="EMBL" id="MFD1507988.1"/>
    </source>
</evidence>
<protein>
    <submittedName>
        <fullName evidence="4">MlaD family protein</fullName>
    </submittedName>
</protein>
<proteinExistence type="predicted"/>
<accession>A0ABW4EDJ7</accession>
<feature type="coiled-coil region" evidence="1">
    <location>
        <begin position="315"/>
        <end position="342"/>
    </location>
</feature>
<dbReference type="Proteomes" id="UP001597186">
    <property type="component" value="Unassembled WGS sequence"/>
</dbReference>
<comment type="caution">
    <text evidence="4">The sequence shown here is derived from an EMBL/GenBank/DDBJ whole genome shotgun (WGS) entry which is preliminary data.</text>
</comment>
<dbReference type="Pfam" id="PF02470">
    <property type="entry name" value="MlaD"/>
    <property type="match status" value="1"/>
</dbReference>
<evidence type="ECO:0000256" key="1">
    <source>
        <dbReference type="SAM" id="Coils"/>
    </source>
</evidence>
<dbReference type="PANTHER" id="PTHR36698">
    <property type="entry name" value="BLL5892 PROTEIN"/>
    <property type="match status" value="1"/>
</dbReference>
<gene>
    <name evidence="4" type="ORF">ACFTOW_01010</name>
</gene>
<keyword evidence="2" id="KW-1133">Transmembrane helix</keyword>
<evidence type="ECO:0000259" key="3">
    <source>
        <dbReference type="Pfam" id="PF02470"/>
    </source>
</evidence>
<dbReference type="InterPro" id="IPR003399">
    <property type="entry name" value="Mce/MlaD"/>
</dbReference>
<name>A0ABW4EDJ7_9RHOB</name>
<reference evidence="5" key="1">
    <citation type="journal article" date="2019" name="Int. J. Syst. Evol. Microbiol.">
        <title>The Global Catalogue of Microorganisms (GCM) 10K type strain sequencing project: providing services to taxonomists for standard genome sequencing and annotation.</title>
        <authorList>
            <consortium name="The Broad Institute Genomics Platform"/>
            <consortium name="The Broad Institute Genome Sequencing Center for Infectious Disease"/>
            <person name="Wu L."/>
            <person name="Ma J."/>
        </authorList>
    </citation>
    <scope>NUCLEOTIDE SEQUENCE [LARGE SCALE GENOMIC DNA]</scope>
    <source>
        <strain evidence="5">CGMCC 1.12477</strain>
    </source>
</reference>
<evidence type="ECO:0000313" key="5">
    <source>
        <dbReference type="Proteomes" id="UP001597186"/>
    </source>
</evidence>
<sequence>METRANYVLIGAFALAGFFGLLGFFLWFAQYELDRQFEYYDVRYTSVSGLSRASEVRFAGLPVGQVADVRLSPDDDGTVLVRLEVAGGTPIRADSIATIESLGVTGVSYVGISSGDPNAPFLRDTADGAIPEIEAGRSVLQTLSEDAPEIIAEALSVMERVSDILSEENQQKVQGILDNLEQSSEGLSQALDDFAVVSTTIASASVDIAGFAEELEPVVSAVEGTLANVDTTLESFTRLSERVISSLDVGDATLSSARVAMDAAEVFMTGDLPVIIQDLTETTFFLRDQAQVLVADARDLMSEFTATGAAATARLTEAQSTLQATEETIARLSETLESIDQAAVSFDGLVTNNGAALVAETRAMIANADSTVRMISEAAENDLPAIVADIRNATQTANRVTSEVGQQISDAAGRIDGLAEGATDAMAQVTDTFANANQTLDAINSALVTGERTLVAAESAFAGADRVINEDIDGITADMRQIMTRLDGAIAQVSQDIPEVTADLRRAAETANATFVELSRLVSDSRGPIGDFAANGLAQYTRLASETRALISNLEGLARQIERDPARFFLNRQSPEFRR</sequence>
<feature type="domain" description="Mce/MlaD" evidence="3">
    <location>
        <begin position="39"/>
        <end position="115"/>
    </location>
</feature>
<dbReference type="EMBL" id="JBHUDD010000005">
    <property type="protein sequence ID" value="MFD1507988.1"/>
    <property type="molecule type" value="Genomic_DNA"/>
</dbReference>
<keyword evidence="1" id="KW-0175">Coiled coil</keyword>
<keyword evidence="2" id="KW-0812">Transmembrane</keyword>
<organism evidence="4 5">
    <name type="scientific">Lacimonas salitolerans</name>
    <dbReference type="NCBI Taxonomy" id="1323750"/>
    <lineage>
        <taxon>Bacteria</taxon>
        <taxon>Pseudomonadati</taxon>
        <taxon>Pseudomonadota</taxon>
        <taxon>Alphaproteobacteria</taxon>
        <taxon>Rhodobacterales</taxon>
        <taxon>Paracoccaceae</taxon>
        <taxon>Lacimonas</taxon>
    </lineage>
</organism>
<evidence type="ECO:0000256" key="2">
    <source>
        <dbReference type="SAM" id="Phobius"/>
    </source>
</evidence>
<feature type="transmembrane region" description="Helical" evidence="2">
    <location>
        <begin position="7"/>
        <end position="29"/>
    </location>
</feature>
<keyword evidence="5" id="KW-1185">Reference proteome</keyword>
<dbReference type="PANTHER" id="PTHR36698:SF2">
    <property type="entry name" value="MCE_MLAD DOMAIN-CONTAINING PROTEIN"/>
    <property type="match status" value="1"/>
</dbReference>